<dbReference type="Proteomes" id="UP000323274">
    <property type="component" value="Unassembled WGS sequence"/>
</dbReference>
<dbReference type="RefSeq" id="WP_149334677.1">
    <property type="nucleotide sequence ID" value="NZ_BJJW01000010.1"/>
</dbReference>
<dbReference type="PANTHER" id="PTHR43736">
    <property type="entry name" value="ADP-RIBOSE PYROPHOSPHATASE"/>
    <property type="match status" value="1"/>
</dbReference>
<evidence type="ECO:0000259" key="1">
    <source>
        <dbReference type="PROSITE" id="PS51462"/>
    </source>
</evidence>
<sequence length="246" mass="28307">MTNNAIEKPRITITNVIWCYDAVNQAIKLLLIKRADTPFQNFWALPETWLRVDESAHEATLRLVREKLGLDLPNIHAEQLATFTEPDRSPGERALSLSYMSFLPVEPLLTPGPGATDAQWFTLKKHKSGLFQFKYRELLFRTLLADDYITHNDPQHRLAFDHNWILTVATQRIVNKLDYQPTILLTLGPAFTLKQARQVFEIFGKKEPDNSNFLRNHQHILIPVGSSSQNKPGRPAKKYQLLIELL</sequence>
<dbReference type="Gene3D" id="3.90.79.10">
    <property type="entry name" value="Nucleoside Triphosphate Pyrophosphohydrolase"/>
    <property type="match status" value="1"/>
</dbReference>
<proteinExistence type="predicted"/>
<dbReference type="InterPro" id="IPR015797">
    <property type="entry name" value="NUDIX_hydrolase-like_dom_sf"/>
</dbReference>
<dbReference type="GO" id="GO:0016787">
    <property type="term" value="F:hydrolase activity"/>
    <property type="evidence" value="ECO:0007669"/>
    <property type="project" value="UniProtKB-KW"/>
</dbReference>
<reference evidence="2 3" key="1">
    <citation type="submission" date="2019-04" db="EMBL/GenBank/DDBJ databases">
        <title>A pseudo-fructophilic Leuconostoc citreum strain F192-5 isolated from peel of satsuma mandarin: the first report for isolation and characterization of strain-dependent fructophilic-like characteristics.</title>
        <authorList>
            <person name="Maeno S."/>
            <person name="Tanizawa Y."/>
            <person name="Kajikawa A."/>
            <person name="Kanesaki Y."/>
            <person name="Kubota E."/>
            <person name="Arita M."/>
            <person name="Leon D."/>
            <person name="Endo A."/>
        </authorList>
    </citation>
    <scope>NUCLEOTIDE SEQUENCE [LARGE SCALE GENOMIC DNA]</scope>
    <source>
        <strain evidence="2 3">F192-5</strain>
    </source>
</reference>
<dbReference type="InterPro" id="IPR054105">
    <property type="entry name" value="WHD_NrtR"/>
</dbReference>
<accession>A0A5A5U3T1</accession>
<organism evidence="2 3">
    <name type="scientific">Leuconostoc citreum</name>
    <dbReference type="NCBI Taxonomy" id="33964"/>
    <lineage>
        <taxon>Bacteria</taxon>
        <taxon>Bacillati</taxon>
        <taxon>Bacillota</taxon>
        <taxon>Bacilli</taxon>
        <taxon>Lactobacillales</taxon>
        <taxon>Lactobacillaceae</taxon>
        <taxon>Leuconostoc</taxon>
    </lineage>
</organism>
<keyword evidence="2" id="KW-0378">Hydrolase</keyword>
<name>A0A5A5U3T1_LEUCI</name>
<dbReference type="InterPro" id="IPR000086">
    <property type="entry name" value="NUDIX_hydrolase_dom"/>
</dbReference>
<comment type="caution">
    <text evidence="2">The sequence shown here is derived from an EMBL/GenBank/DDBJ whole genome shotgun (WGS) entry which is preliminary data.</text>
</comment>
<dbReference type="InterPro" id="IPR036390">
    <property type="entry name" value="WH_DNA-bd_sf"/>
</dbReference>
<dbReference type="Pfam" id="PF21906">
    <property type="entry name" value="WHD_NrtR"/>
    <property type="match status" value="1"/>
</dbReference>
<dbReference type="SUPFAM" id="SSF46785">
    <property type="entry name" value="Winged helix' DNA-binding domain"/>
    <property type="match status" value="1"/>
</dbReference>
<evidence type="ECO:0000313" key="2">
    <source>
        <dbReference type="EMBL" id="GDZ84334.1"/>
    </source>
</evidence>
<evidence type="ECO:0000313" key="3">
    <source>
        <dbReference type="Proteomes" id="UP000323274"/>
    </source>
</evidence>
<dbReference type="Pfam" id="PF00293">
    <property type="entry name" value="NUDIX"/>
    <property type="match status" value="1"/>
</dbReference>
<dbReference type="PROSITE" id="PS51462">
    <property type="entry name" value="NUDIX"/>
    <property type="match status" value="1"/>
</dbReference>
<dbReference type="Gene3D" id="1.10.10.10">
    <property type="entry name" value="Winged helix-like DNA-binding domain superfamily/Winged helix DNA-binding domain"/>
    <property type="match status" value="1"/>
</dbReference>
<dbReference type="InterPro" id="IPR036388">
    <property type="entry name" value="WH-like_DNA-bd_sf"/>
</dbReference>
<protein>
    <submittedName>
        <fullName evidence="2">Phosphohydrolase</fullName>
    </submittedName>
</protein>
<feature type="domain" description="Nudix hydrolase" evidence="1">
    <location>
        <begin position="8"/>
        <end position="144"/>
    </location>
</feature>
<dbReference type="SUPFAM" id="SSF55811">
    <property type="entry name" value="Nudix"/>
    <property type="match status" value="1"/>
</dbReference>
<dbReference type="CDD" id="cd18873">
    <property type="entry name" value="NUDIX_NadM_like"/>
    <property type="match status" value="1"/>
</dbReference>
<gene>
    <name evidence="2" type="ORF">LCIT_15760</name>
</gene>
<dbReference type="PANTHER" id="PTHR43736:SF4">
    <property type="entry name" value="SLR1690 PROTEIN"/>
    <property type="match status" value="1"/>
</dbReference>
<dbReference type="AlphaFoldDB" id="A0A5A5U3T1"/>
<dbReference type="EMBL" id="BJJW01000010">
    <property type="protein sequence ID" value="GDZ84334.1"/>
    <property type="molecule type" value="Genomic_DNA"/>
</dbReference>